<proteinExistence type="inferred from homology"/>
<name>A0A1L8RHZ9_9ENTE</name>
<evidence type="ECO:0000313" key="6">
    <source>
        <dbReference type="Proteomes" id="UP000181884"/>
    </source>
</evidence>
<feature type="domain" description="Acetyl-CoA hydrolase/transferase C-terminal" evidence="4">
    <location>
        <begin position="272"/>
        <end position="425"/>
    </location>
</feature>
<dbReference type="InterPro" id="IPR038460">
    <property type="entry name" value="AcetylCoA_hyd_C_sf"/>
</dbReference>
<keyword evidence="6" id="KW-1185">Reference proteome</keyword>
<evidence type="ECO:0000313" key="5">
    <source>
        <dbReference type="EMBL" id="OJG19322.1"/>
    </source>
</evidence>
<dbReference type="STRING" id="214095.RU97_GL000893"/>
<dbReference type="RefSeq" id="WP_067389760.1">
    <property type="nucleotide sequence ID" value="NZ_JXKH01000002.1"/>
</dbReference>
<dbReference type="AlphaFoldDB" id="A0A1L8RHZ9"/>
<comment type="caution">
    <text evidence="5">The sequence shown here is derived from an EMBL/GenBank/DDBJ whole genome shotgun (WGS) entry which is preliminary data.</text>
</comment>
<dbReference type="GO" id="GO:0006083">
    <property type="term" value="P:acetate metabolic process"/>
    <property type="evidence" value="ECO:0007669"/>
    <property type="project" value="InterPro"/>
</dbReference>
<comment type="similarity">
    <text evidence="1">Belongs to the acetyl-CoA hydrolase/transferase family.</text>
</comment>
<dbReference type="InterPro" id="IPR037171">
    <property type="entry name" value="NagB/RpiA_transferase-like"/>
</dbReference>
<dbReference type="SUPFAM" id="SSF100950">
    <property type="entry name" value="NagB/RpiA/CoA transferase-like"/>
    <property type="match status" value="2"/>
</dbReference>
<dbReference type="EMBL" id="JXKH01000002">
    <property type="protein sequence ID" value="OJG19322.1"/>
    <property type="molecule type" value="Genomic_DNA"/>
</dbReference>
<sequence length="448" mass="49861">MKEQYQKMYQERLTTPELAIKEIEPGDAMFLGGVAAEPPTILNALREYDGLKDNRMYRTLSTSPGFDLPANVLKQYTFFMSGFDRAERKKNPGIIDVIPNHLSDIGRIMQNREKEPIFMATVSPMDEDGNFSLGTTVNGSAEVLEVAKKIILEVNPNMPRTFGYENKIHISEVTALIESNAKIPELPVIEPNEKDLAIGKTIADMVQDGDTIQLGIGSMPSAVGKFLADKKDLSFHSEMMIDTFVDLYEQGVITNKNKKLNPGHSVANFAAGSRHLYDFMDNNEEIHMLRTDETNDPHIVGQLENFISINAAVEVDLYGQVSSEMIRGTYYSSTGGQAEFARGAHRAKNGKSVICLYSTAKDDQFSKIVPTFVPGTIVTTSKNDVDMIVTEYGKAVLKNRSLQERAEALIAIAHPNFREQLWEDAVTMKIIPAGFKNPYMTETVEELA</sequence>
<dbReference type="InterPro" id="IPR026888">
    <property type="entry name" value="AcetylCoA_hyd_C"/>
</dbReference>
<reference evidence="5 6" key="1">
    <citation type="submission" date="2014-12" db="EMBL/GenBank/DDBJ databases">
        <title>Draft genome sequences of 29 type strains of Enterococci.</title>
        <authorList>
            <person name="Zhong Z."/>
            <person name="Sun Z."/>
            <person name="Liu W."/>
            <person name="Zhang W."/>
            <person name="Zhang H."/>
        </authorList>
    </citation>
    <scope>NUCLEOTIDE SEQUENCE [LARGE SCALE GENOMIC DNA]</scope>
    <source>
        <strain evidence="5 6">DSM 17029</strain>
    </source>
</reference>
<evidence type="ECO:0000256" key="2">
    <source>
        <dbReference type="ARBA" id="ARBA00022679"/>
    </source>
</evidence>
<feature type="domain" description="Acetyl-CoA hydrolase/transferase N-terminal" evidence="3">
    <location>
        <begin position="34"/>
        <end position="183"/>
    </location>
</feature>
<dbReference type="Gene3D" id="3.30.750.70">
    <property type="entry name" value="4-hydroxybutyrate coenzyme like domains"/>
    <property type="match status" value="1"/>
</dbReference>
<keyword evidence="2 5" id="KW-0808">Transferase</keyword>
<protein>
    <submittedName>
        <fullName evidence="5">4-hydroxybutyrate CoA-transferase</fullName>
    </submittedName>
</protein>
<gene>
    <name evidence="5" type="ORF">RU97_GL000893</name>
</gene>
<dbReference type="InterPro" id="IPR046433">
    <property type="entry name" value="ActCoA_hydro"/>
</dbReference>
<dbReference type="InterPro" id="IPR003702">
    <property type="entry name" value="ActCoA_hydro_N"/>
</dbReference>
<dbReference type="Gene3D" id="3.40.1080.10">
    <property type="entry name" value="Glutaconate Coenzyme A-transferase"/>
    <property type="match status" value="1"/>
</dbReference>
<evidence type="ECO:0000259" key="4">
    <source>
        <dbReference type="Pfam" id="PF13336"/>
    </source>
</evidence>
<dbReference type="Pfam" id="PF13336">
    <property type="entry name" value="AcetylCoA_hyd_C"/>
    <property type="match status" value="1"/>
</dbReference>
<organism evidence="5 6">
    <name type="scientific">Enterococcus canis</name>
    <dbReference type="NCBI Taxonomy" id="214095"/>
    <lineage>
        <taxon>Bacteria</taxon>
        <taxon>Bacillati</taxon>
        <taxon>Bacillota</taxon>
        <taxon>Bacilli</taxon>
        <taxon>Lactobacillales</taxon>
        <taxon>Enterococcaceae</taxon>
        <taxon>Enterococcus</taxon>
    </lineage>
</organism>
<dbReference type="PANTHER" id="PTHR21432:SF20">
    <property type="entry name" value="ACETYL-COA HYDROLASE"/>
    <property type="match status" value="1"/>
</dbReference>
<evidence type="ECO:0000256" key="1">
    <source>
        <dbReference type="ARBA" id="ARBA00009632"/>
    </source>
</evidence>
<dbReference type="PANTHER" id="PTHR21432">
    <property type="entry name" value="ACETYL-COA HYDROLASE-RELATED"/>
    <property type="match status" value="1"/>
</dbReference>
<dbReference type="Pfam" id="PF02550">
    <property type="entry name" value="AcetylCoA_hydro"/>
    <property type="match status" value="1"/>
</dbReference>
<evidence type="ECO:0000259" key="3">
    <source>
        <dbReference type="Pfam" id="PF02550"/>
    </source>
</evidence>
<dbReference type="Proteomes" id="UP000181884">
    <property type="component" value="Unassembled WGS sequence"/>
</dbReference>
<accession>A0A1L8RHZ9</accession>
<dbReference type="Gene3D" id="3.40.1080.20">
    <property type="entry name" value="Acetyl-CoA hydrolase/transferase C-terminal domain"/>
    <property type="match status" value="1"/>
</dbReference>
<dbReference type="GO" id="GO:0008775">
    <property type="term" value="F:acetate CoA-transferase activity"/>
    <property type="evidence" value="ECO:0007669"/>
    <property type="project" value="InterPro"/>
</dbReference>